<reference evidence="1" key="1">
    <citation type="submission" date="2014-09" db="EMBL/GenBank/DDBJ databases">
        <authorList>
            <person name="Magalhaes I.L.F."/>
            <person name="Oliveira U."/>
            <person name="Santos F.R."/>
            <person name="Vidigal T.H.D.A."/>
            <person name="Brescovit A.D."/>
            <person name="Santos A.J."/>
        </authorList>
    </citation>
    <scope>NUCLEOTIDE SEQUENCE</scope>
    <source>
        <tissue evidence="1">Shoot tissue taken approximately 20 cm above the soil surface</tissue>
    </source>
</reference>
<sequence length="43" mass="5143">MLPYQGNTSVNFLKGQFSGFDYEFECAYSLRWIRQLFLLWGCI</sequence>
<reference evidence="1" key="2">
    <citation type="journal article" date="2015" name="Data Brief">
        <title>Shoot transcriptome of the giant reed, Arundo donax.</title>
        <authorList>
            <person name="Barrero R.A."/>
            <person name="Guerrero F.D."/>
            <person name="Moolhuijzen P."/>
            <person name="Goolsby J.A."/>
            <person name="Tidwell J."/>
            <person name="Bellgard S.E."/>
            <person name="Bellgard M.I."/>
        </authorList>
    </citation>
    <scope>NUCLEOTIDE SEQUENCE</scope>
    <source>
        <tissue evidence="1">Shoot tissue taken approximately 20 cm above the soil surface</tissue>
    </source>
</reference>
<evidence type="ECO:0000313" key="1">
    <source>
        <dbReference type="EMBL" id="JAE30980.1"/>
    </source>
</evidence>
<protein>
    <submittedName>
        <fullName evidence="1">Uncharacterized protein</fullName>
    </submittedName>
</protein>
<dbReference type="EMBL" id="GBRH01166916">
    <property type="protein sequence ID" value="JAE30980.1"/>
    <property type="molecule type" value="Transcribed_RNA"/>
</dbReference>
<accession>A0A0A9QBS4</accession>
<name>A0A0A9QBS4_ARUDO</name>
<organism evidence="1">
    <name type="scientific">Arundo donax</name>
    <name type="common">Giant reed</name>
    <name type="synonym">Donax arundinaceus</name>
    <dbReference type="NCBI Taxonomy" id="35708"/>
    <lineage>
        <taxon>Eukaryota</taxon>
        <taxon>Viridiplantae</taxon>
        <taxon>Streptophyta</taxon>
        <taxon>Embryophyta</taxon>
        <taxon>Tracheophyta</taxon>
        <taxon>Spermatophyta</taxon>
        <taxon>Magnoliopsida</taxon>
        <taxon>Liliopsida</taxon>
        <taxon>Poales</taxon>
        <taxon>Poaceae</taxon>
        <taxon>PACMAD clade</taxon>
        <taxon>Arundinoideae</taxon>
        <taxon>Arundineae</taxon>
        <taxon>Arundo</taxon>
    </lineage>
</organism>
<proteinExistence type="predicted"/>
<dbReference type="AlphaFoldDB" id="A0A0A9QBS4"/>